<protein>
    <submittedName>
        <fullName evidence="1">Uncharacterized protein</fullName>
    </submittedName>
</protein>
<name>A0AC61PLA1_9FIRM</name>
<gene>
    <name evidence="1" type="ORF">SAMN06297397_1587</name>
</gene>
<dbReference type="EMBL" id="FWXZ01000002">
    <property type="protein sequence ID" value="SMC58873.1"/>
    <property type="molecule type" value="Genomic_DNA"/>
</dbReference>
<evidence type="ECO:0000313" key="1">
    <source>
        <dbReference type="EMBL" id="SMC58873.1"/>
    </source>
</evidence>
<evidence type="ECO:0000313" key="2">
    <source>
        <dbReference type="Proteomes" id="UP000192328"/>
    </source>
</evidence>
<keyword evidence="2" id="KW-1185">Reference proteome</keyword>
<accession>A0AC61PLA1</accession>
<comment type="caution">
    <text evidence="1">The sequence shown here is derived from an EMBL/GenBank/DDBJ whole genome shotgun (WGS) entry which is preliminary data.</text>
</comment>
<reference evidence="1" key="1">
    <citation type="submission" date="2017-04" db="EMBL/GenBank/DDBJ databases">
        <authorList>
            <person name="Varghese N."/>
            <person name="Submissions S."/>
        </authorList>
    </citation>
    <scope>NUCLEOTIDE SEQUENCE</scope>
    <source>
        <strain evidence="1">WTE2008</strain>
    </source>
</reference>
<dbReference type="Proteomes" id="UP000192328">
    <property type="component" value="Unassembled WGS sequence"/>
</dbReference>
<sequence>MFEELYALAILYANGFDTGKQYQDLLNEMTLQGREDMLELQYLSLKDAAVHTLYMADNGTKYDPDTFGRYLMRYLRETWEGKSLDFLGEHLYTLWRGLPESLQYEYPILFFCYADDEAGFCREKLISEAQCRMWFEDVFNFYENGKTVRIGISLSDHLRYAGKLPPAGQTPEKP</sequence>
<proteinExistence type="predicted"/>
<organism evidence="1 2">
    <name type="scientific">Aristaeella lactis</name>
    <dbReference type="NCBI Taxonomy" id="3046383"/>
    <lineage>
        <taxon>Bacteria</taxon>
        <taxon>Bacillati</taxon>
        <taxon>Bacillota</taxon>
        <taxon>Clostridia</taxon>
        <taxon>Eubacteriales</taxon>
        <taxon>Aristaeellaceae</taxon>
        <taxon>Aristaeella</taxon>
    </lineage>
</organism>